<dbReference type="RefSeq" id="WP_238209120.1">
    <property type="nucleotide sequence ID" value="NZ_JBHTND010000034.1"/>
</dbReference>
<evidence type="ECO:0000256" key="1">
    <source>
        <dbReference type="SAM" id="MobiDB-lite"/>
    </source>
</evidence>
<protein>
    <submittedName>
        <fullName evidence="3">Prepilin-type N-terminal cleavage/methylation domain-containing protein</fullName>
    </submittedName>
</protein>
<proteinExistence type="predicted"/>
<organism evidence="3 4">
    <name type="scientific">Methylobacterium marchantiae</name>
    <dbReference type="NCBI Taxonomy" id="600331"/>
    <lineage>
        <taxon>Bacteria</taxon>
        <taxon>Pseudomonadati</taxon>
        <taxon>Pseudomonadota</taxon>
        <taxon>Alphaproteobacteria</taxon>
        <taxon>Hyphomicrobiales</taxon>
        <taxon>Methylobacteriaceae</taxon>
        <taxon>Methylobacterium</taxon>
    </lineage>
</organism>
<sequence length="172" mass="18540">MFIDRALPNARRRAGSGAGFTLVEALVALTVLAAVSPALFRMAVMLRAGTEAIDDRTRSEIVARSLLDTVLGRCDTAQSSLSGSTDGRRWSVEARLLDGEVRRVLAGTGRRSGTDRKPGQDEPPKAEATSGQPDRKADEDLPWMPVSVTIRVETMGRPLRIETVILARKAAS</sequence>
<accession>A0ABW3X3D7</accession>
<keyword evidence="2" id="KW-0812">Transmembrane</keyword>
<dbReference type="Proteomes" id="UP001597176">
    <property type="component" value="Unassembled WGS sequence"/>
</dbReference>
<feature type="compositionally biased region" description="Basic and acidic residues" evidence="1">
    <location>
        <begin position="112"/>
        <end position="125"/>
    </location>
</feature>
<dbReference type="Pfam" id="PF07963">
    <property type="entry name" value="N_methyl"/>
    <property type="match status" value="1"/>
</dbReference>
<feature type="region of interest" description="Disordered" evidence="1">
    <location>
        <begin position="107"/>
        <end position="142"/>
    </location>
</feature>
<feature type="transmembrane region" description="Helical" evidence="2">
    <location>
        <begin position="20"/>
        <end position="40"/>
    </location>
</feature>
<reference evidence="4" key="1">
    <citation type="journal article" date="2019" name="Int. J. Syst. Evol. Microbiol.">
        <title>The Global Catalogue of Microorganisms (GCM) 10K type strain sequencing project: providing services to taxonomists for standard genome sequencing and annotation.</title>
        <authorList>
            <consortium name="The Broad Institute Genomics Platform"/>
            <consortium name="The Broad Institute Genome Sequencing Center for Infectious Disease"/>
            <person name="Wu L."/>
            <person name="Ma J."/>
        </authorList>
    </citation>
    <scope>NUCLEOTIDE SEQUENCE [LARGE SCALE GENOMIC DNA]</scope>
    <source>
        <strain evidence="4">CCUG 56108</strain>
    </source>
</reference>
<keyword evidence="2" id="KW-1133">Transmembrane helix</keyword>
<evidence type="ECO:0000313" key="4">
    <source>
        <dbReference type="Proteomes" id="UP001597176"/>
    </source>
</evidence>
<keyword evidence="4" id="KW-1185">Reference proteome</keyword>
<keyword evidence="2" id="KW-0472">Membrane</keyword>
<gene>
    <name evidence="3" type="ORF">ACFQ4G_18935</name>
</gene>
<name>A0ABW3X3D7_9HYPH</name>
<evidence type="ECO:0000256" key="2">
    <source>
        <dbReference type="SAM" id="Phobius"/>
    </source>
</evidence>
<comment type="caution">
    <text evidence="3">The sequence shown here is derived from an EMBL/GenBank/DDBJ whole genome shotgun (WGS) entry which is preliminary data.</text>
</comment>
<evidence type="ECO:0000313" key="3">
    <source>
        <dbReference type="EMBL" id="MFD1303650.1"/>
    </source>
</evidence>
<dbReference type="EMBL" id="JBHTND010000034">
    <property type="protein sequence ID" value="MFD1303650.1"/>
    <property type="molecule type" value="Genomic_DNA"/>
</dbReference>
<dbReference type="InterPro" id="IPR012902">
    <property type="entry name" value="N_methyl_site"/>
</dbReference>